<dbReference type="OrthoDB" id="9814556at2"/>
<dbReference type="STRING" id="1423744.FC86_GL000442"/>
<dbReference type="RefSeq" id="WP_056974649.1">
    <property type="nucleotide sequence ID" value="NZ_AYZL01000016.1"/>
</dbReference>
<dbReference type="Gene3D" id="3.50.50.60">
    <property type="entry name" value="FAD/NAD(P)-binding domain"/>
    <property type="match status" value="2"/>
</dbReference>
<dbReference type="NCBIfam" id="TIGR02734">
    <property type="entry name" value="crtI_fam"/>
    <property type="match status" value="1"/>
</dbReference>
<evidence type="ECO:0000256" key="1">
    <source>
        <dbReference type="ARBA" id="ARBA00004829"/>
    </source>
</evidence>
<evidence type="ECO:0000313" key="8">
    <source>
        <dbReference type="Proteomes" id="UP000051378"/>
    </source>
</evidence>
<dbReference type="GO" id="GO:0016117">
    <property type="term" value="P:carotenoid biosynthetic process"/>
    <property type="evidence" value="ECO:0007669"/>
    <property type="project" value="UniProtKB-KW"/>
</dbReference>
<evidence type="ECO:0000256" key="2">
    <source>
        <dbReference type="ARBA" id="ARBA00022746"/>
    </source>
</evidence>
<dbReference type="Pfam" id="PF01593">
    <property type="entry name" value="Amino_oxidase"/>
    <property type="match status" value="1"/>
</dbReference>
<evidence type="ECO:0000313" key="7">
    <source>
        <dbReference type="EMBL" id="KRN04344.1"/>
    </source>
</evidence>
<keyword evidence="2 5" id="KW-0125">Carotenoid biosynthesis</keyword>
<reference evidence="7 8" key="1">
    <citation type="journal article" date="2015" name="Genome Announc.">
        <title>Expanding the biotechnology potential of lactobacilli through comparative genomics of 213 strains and associated genera.</title>
        <authorList>
            <person name="Sun Z."/>
            <person name="Harris H.M."/>
            <person name="McCann A."/>
            <person name="Guo C."/>
            <person name="Argimon S."/>
            <person name="Zhang W."/>
            <person name="Yang X."/>
            <person name="Jeffery I.B."/>
            <person name="Cooney J.C."/>
            <person name="Kagawa T.F."/>
            <person name="Liu W."/>
            <person name="Song Y."/>
            <person name="Salvetti E."/>
            <person name="Wrobel A."/>
            <person name="Rasinkangas P."/>
            <person name="Parkhill J."/>
            <person name="Rea M.C."/>
            <person name="O'Sullivan O."/>
            <person name="Ritari J."/>
            <person name="Douillard F.P."/>
            <person name="Paul Ross R."/>
            <person name="Yang R."/>
            <person name="Briner A.E."/>
            <person name="Felis G.E."/>
            <person name="de Vos W.M."/>
            <person name="Barrangou R."/>
            <person name="Klaenhammer T.R."/>
            <person name="Caufield P.W."/>
            <person name="Cui Y."/>
            <person name="Zhang H."/>
            <person name="O'Toole P.W."/>
        </authorList>
    </citation>
    <scope>NUCLEOTIDE SEQUENCE [LARGE SCALE GENOMIC DNA]</scope>
    <source>
        <strain evidence="7 8">DSM 23037</strain>
    </source>
</reference>
<dbReference type="InterPro" id="IPR002937">
    <property type="entry name" value="Amino_oxidase"/>
</dbReference>
<evidence type="ECO:0000256" key="3">
    <source>
        <dbReference type="ARBA" id="ARBA00023002"/>
    </source>
</evidence>
<dbReference type="InterPro" id="IPR036188">
    <property type="entry name" value="FAD/NAD-bd_sf"/>
</dbReference>
<proteinExistence type="inferred from homology"/>
<comment type="caution">
    <text evidence="7">The sequence shown here is derived from an EMBL/GenBank/DDBJ whole genome shotgun (WGS) entry which is preliminary data.</text>
</comment>
<dbReference type="SUPFAM" id="SSF51905">
    <property type="entry name" value="FAD/NAD(P)-binding domain"/>
    <property type="match status" value="1"/>
</dbReference>
<dbReference type="InterPro" id="IPR014105">
    <property type="entry name" value="Carotenoid/retinoid_OxRdtase"/>
</dbReference>
<keyword evidence="8" id="KW-1185">Reference proteome</keyword>
<dbReference type="EMBL" id="AYZL01000016">
    <property type="protein sequence ID" value="KRN04344.1"/>
    <property type="molecule type" value="Genomic_DNA"/>
</dbReference>
<dbReference type="Proteomes" id="UP000051378">
    <property type="component" value="Unassembled WGS sequence"/>
</dbReference>
<organism evidence="7 8">
    <name type="scientific">Holzapfeliella floricola DSM 23037 = JCM 16512</name>
    <dbReference type="NCBI Taxonomy" id="1423744"/>
    <lineage>
        <taxon>Bacteria</taxon>
        <taxon>Bacillati</taxon>
        <taxon>Bacillota</taxon>
        <taxon>Bacilli</taxon>
        <taxon>Lactobacillales</taxon>
        <taxon>Lactobacillaceae</taxon>
        <taxon>Holzapfeliella</taxon>
    </lineage>
</organism>
<accession>A0A0R2DJS5</accession>
<feature type="domain" description="Amine oxidase" evidence="6">
    <location>
        <begin position="11"/>
        <end position="492"/>
    </location>
</feature>
<evidence type="ECO:0000256" key="5">
    <source>
        <dbReference type="RuleBase" id="RU362075"/>
    </source>
</evidence>
<dbReference type="PRINTS" id="PR00419">
    <property type="entry name" value="ADXRDTASE"/>
</dbReference>
<dbReference type="GO" id="GO:0016491">
    <property type="term" value="F:oxidoreductase activity"/>
    <property type="evidence" value="ECO:0007669"/>
    <property type="project" value="UniProtKB-KW"/>
</dbReference>
<dbReference type="PATRIC" id="fig|1423744.4.peg.453"/>
<name>A0A0R2DJS5_9LACO</name>
<gene>
    <name evidence="7" type="ORF">FC86_GL000442</name>
</gene>
<dbReference type="AlphaFoldDB" id="A0A0R2DJS5"/>
<keyword evidence="3 5" id="KW-0560">Oxidoreductase</keyword>
<evidence type="ECO:0000256" key="4">
    <source>
        <dbReference type="ARBA" id="ARBA00038322"/>
    </source>
</evidence>
<dbReference type="PANTHER" id="PTHR43734">
    <property type="entry name" value="PHYTOENE DESATURASE"/>
    <property type="match status" value="1"/>
</dbReference>
<dbReference type="PANTHER" id="PTHR43734:SF1">
    <property type="entry name" value="PHYTOENE DESATURASE"/>
    <property type="match status" value="1"/>
</dbReference>
<sequence length="500" mass="56866">MKKVIIVGSGIGGLSAAIYLQNAGYQVEIYEKNDQIGGKMGRFEKEGFKFDVGPTIVMMPHIYQQVFHDTGVNPDDYFTMSRLEPFMDVFVNDHDKTYLTSDLTKLASQYESVSPSEFSGFLSYLNDIYKRYLVAKDHFIQRSFRKPLDFWNPKTLYNALKLKTFGSSYGSLKKHLKNEDLVKLMAFQTLYIGVSPYNGPSIYNIIPMIELIYGVWFIDGGMYQYARALEKRFTELGGKIHLNTHVDQVTFNGKTASGIKIAGKQIPADGVIVNADFPYAMNHLIQDSTLKKRKYQQEKIDKLEYGTSCFLLYLGTDKRYDSNLNLHNLKMANDFTKNIKELEQSGLPTDPSYYLYMPSKLDRNFTPNDKSESIYILVPVPNLKLYDNWNDSTIAQFREQILNKVSELPGMADLQSHIVSETIYTPDDFKNKFNAANGATFGLKPTLLQSNYFRPHNKYPYAEHLYFAGSSVHPGAGVPIVITSGQLAANELKKDIEPND</sequence>
<comment type="similarity">
    <text evidence="4">Belongs to the carotenoid/retinoid oxidoreductase family. CrtN subfamily.</text>
</comment>
<evidence type="ECO:0000259" key="6">
    <source>
        <dbReference type="Pfam" id="PF01593"/>
    </source>
</evidence>
<protein>
    <recommendedName>
        <fullName evidence="6">Amine oxidase domain-containing protein</fullName>
    </recommendedName>
</protein>
<comment type="pathway">
    <text evidence="1 5">Carotenoid biosynthesis.</text>
</comment>